<comment type="caution">
    <text evidence="2">The sequence shown here is derived from an EMBL/GenBank/DDBJ whole genome shotgun (WGS) entry which is preliminary data.</text>
</comment>
<dbReference type="GeneID" id="97134215"/>
<organism evidence="2 3">
    <name type="scientific">Paenibacillus taichungensis</name>
    <dbReference type="NCBI Taxonomy" id="484184"/>
    <lineage>
        <taxon>Bacteria</taxon>
        <taxon>Bacillati</taxon>
        <taxon>Bacillota</taxon>
        <taxon>Bacilli</taxon>
        <taxon>Bacillales</taxon>
        <taxon>Paenibacillaceae</taxon>
        <taxon>Paenibacillus</taxon>
    </lineage>
</organism>
<reference evidence="2 3" key="1">
    <citation type="submission" date="2020-05" db="EMBL/GenBank/DDBJ databases">
        <title>Genome Sequencing of Type Strains.</title>
        <authorList>
            <person name="Lemaire J.F."/>
            <person name="Inderbitzin P."/>
            <person name="Gregorio O.A."/>
            <person name="Collins S.B."/>
            <person name="Wespe N."/>
            <person name="Knight-Connoni V."/>
        </authorList>
    </citation>
    <scope>NUCLEOTIDE SEQUENCE [LARGE SCALE GENOMIC DNA]</scope>
    <source>
        <strain evidence="2 3">DSM 19942</strain>
    </source>
</reference>
<dbReference type="Proteomes" id="UP000577724">
    <property type="component" value="Unassembled WGS sequence"/>
</dbReference>
<dbReference type="InterPro" id="IPR029068">
    <property type="entry name" value="Glyas_Bleomycin-R_OHBP_Dase"/>
</dbReference>
<sequence length="158" mass="18860">MNRFLLMSHSIFPTLDIKQTAKFYEEKIGFRVVEYLDTEEPHVCLYRDDTEIILTLSNGQKVIPNRELYGYGYDAYFITKNQEELQQEFINADVKIVRPLNHTDYNNKEFVIEDVDGRWIAFGIKRGNCLVQYISRKIRWLYKNDVLTRTPFFACVHF</sequence>
<evidence type="ECO:0000259" key="1">
    <source>
        <dbReference type="PROSITE" id="PS51819"/>
    </source>
</evidence>
<protein>
    <submittedName>
        <fullName evidence="2">Glyoxalase</fullName>
    </submittedName>
</protein>
<keyword evidence="3" id="KW-1185">Reference proteome</keyword>
<evidence type="ECO:0000313" key="3">
    <source>
        <dbReference type="Proteomes" id="UP000577724"/>
    </source>
</evidence>
<feature type="domain" description="VOC" evidence="1">
    <location>
        <begin position="6"/>
        <end position="125"/>
    </location>
</feature>
<dbReference type="Gene3D" id="3.10.180.10">
    <property type="entry name" value="2,3-Dihydroxybiphenyl 1,2-Dioxygenase, domain 1"/>
    <property type="match status" value="1"/>
</dbReference>
<name>A0ABX2MUS6_9BACL</name>
<proteinExistence type="predicted"/>
<dbReference type="InterPro" id="IPR004360">
    <property type="entry name" value="Glyas_Fos-R_dOase_dom"/>
</dbReference>
<dbReference type="Pfam" id="PF00903">
    <property type="entry name" value="Glyoxalase"/>
    <property type="match status" value="1"/>
</dbReference>
<evidence type="ECO:0000313" key="2">
    <source>
        <dbReference type="EMBL" id="NUU57542.1"/>
    </source>
</evidence>
<dbReference type="EMBL" id="JABMCC010000118">
    <property type="protein sequence ID" value="NUU57542.1"/>
    <property type="molecule type" value="Genomic_DNA"/>
</dbReference>
<accession>A0ABX2MUS6</accession>
<dbReference type="RefSeq" id="WP_175383238.1">
    <property type="nucleotide sequence ID" value="NZ_CBCRYD010000003.1"/>
</dbReference>
<gene>
    <name evidence="2" type="ORF">HP548_26010</name>
</gene>
<dbReference type="InterPro" id="IPR037523">
    <property type="entry name" value="VOC_core"/>
</dbReference>
<dbReference type="SUPFAM" id="SSF54593">
    <property type="entry name" value="Glyoxalase/Bleomycin resistance protein/Dihydroxybiphenyl dioxygenase"/>
    <property type="match status" value="1"/>
</dbReference>
<dbReference type="PROSITE" id="PS51819">
    <property type="entry name" value="VOC"/>
    <property type="match status" value="1"/>
</dbReference>